<dbReference type="PANTHER" id="PTHR42748:SF31">
    <property type="entry name" value="NMRA-LIKE DOMAIN-CONTAINING PROTEIN-RELATED"/>
    <property type="match status" value="1"/>
</dbReference>
<keyword evidence="2" id="KW-0521">NADP</keyword>
<evidence type="ECO:0000313" key="5">
    <source>
        <dbReference type="Proteomes" id="UP000613580"/>
    </source>
</evidence>
<dbReference type="Proteomes" id="UP000613580">
    <property type="component" value="Unassembled WGS sequence"/>
</dbReference>
<keyword evidence="5" id="KW-1185">Reference proteome</keyword>
<gene>
    <name evidence="4" type="ORF">HMN09_00054800</name>
</gene>
<dbReference type="InterPro" id="IPR051164">
    <property type="entry name" value="NmrA-like_oxidored"/>
</dbReference>
<dbReference type="Gene3D" id="3.90.25.10">
    <property type="entry name" value="UDP-galactose 4-epimerase, domain 1"/>
    <property type="match status" value="1"/>
</dbReference>
<comment type="caution">
    <text evidence="4">The sequence shown here is derived from an EMBL/GenBank/DDBJ whole genome shotgun (WGS) entry which is preliminary data.</text>
</comment>
<dbReference type="InterPro" id="IPR008030">
    <property type="entry name" value="NmrA-like"/>
</dbReference>
<comment type="similarity">
    <text evidence="1">Belongs to the NmrA-type oxidoreductase family.</text>
</comment>
<reference evidence="4" key="1">
    <citation type="submission" date="2020-05" db="EMBL/GenBank/DDBJ databases">
        <title>Mycena genomes resolve the evolution of fungal bioluminescence.</title>
        <authorList>
            <person name="Tsai I.J."/>
        </authorList>
    </citation>
    <scope>NUCLEOTIDE SEQUENCE</scope>
    <source>
        <strain evidence="4">110903Hualien_Pintung</strain>
    </source>
</reference>
<dbReference type="SUPFAM" id="SSF51735">
    <property type="entry name" value="NAD(P)-binding Rossmann-fold domains"/>
    <property type="match status" value="1"/>
</dbReference>
<evidence type="ECO:0000259" key="3">
    <source>
        <dbReference type="Pfam" id="PF05368"/>
    </source>
</evidence>
<dbReference type="Gene3D" id="3.40.50.720">
    <property type="entry name" value="NAD(P)-binding Rossmann-like Domain"/>
    <property type="match status" value="1"/>
</dbReference>
<dbReference type="AlphaFoldDB" id="A0A8H6WPX3"/>
<organism evidence="4 5">
    <name type="scientific">Mycena chlorophos</name>
    <name type="common">Agaric fungus</name>
    <name type="synonym">Agaricus chlorophos</name>
    <dbReference type="NCBI Taxonomy" id="658473"/>
    <lineage>
        <taxon>Eukaryota</taxon>
        <taxon>Fungi</taxon>
        <taxon>Dikarya</taxon>
        <taxon>Basidiomycota</taxon>
        <taxon>Agaricomycotina</taxon>
        <taxon>Agaricomycetes</taxon>
        <taxon>Agaricomycetidae</taxon>
        <taxon>Agaricales</taxon>
        <taxon>Marasmiineae</taxon>
        <taxon>Mycenaceae</taxon>
        <taxon>Mycena</taxon>
    </lineage>
</organism>
<evidence type="ECO:0000313" key="4">
    <source>
        <dbReference type="EMBL" id="KAF7322758.1"/>
    </source>
</evidence>
<name>A0A8H6WPX3_MYCCL</name>
<evidence type="ECO:0000256" key="2">
    <source>
        <dbReference type="ARBA" id="ARBA00022857"/>
    </source>
</evidence>
<proteinExistence type="inferred from homology"/>
<protein>
    <recommendedName>
        <fullName evidence="3">NmrA-like domain-containing protein</fullName>
    </recommendedName>
</protein>
<sequence length="318" mass="34263">MTITQSPSAPLVAVVGATGIQGGSVVRALLESDRAYRVRIFTRDADKPAAKTFKEKGAEVLVVSMTAGNEKEMVKAFEGADYAFLMTNWAEHGDPSREEAEGKLMIDAAKTAGIKGIIWSGLSSVAELSSGKYVNVGHFESKARVTKYGFASGVPFVDIQAAGYTNVVATLAKPTKVGEAKWVQFSPMRADAKVPIIDAERDYGLWVRKAIEADEFPNGQTWGAVGETIEPAEQMKQLAEVTGKDVTFTEVSTDTFAQGVASHGLPPHIVLAVKEVFSSIGEFGYFSKDTIISHEGLGRKPRTWKEYVEATDLSSVFA</sequence>
<dbReference type="GO" id="GO:0005634">
    <property type="term" value="C:nucleus"/>
    <property type="evidence" value="ECO:0007669"/>
    <property type="project" value="TreeGrafter"/>
</dbReference>
<dbReference type="PANTHER" id="PTHR42748">
    <property type="entry name" value="NITROGEN METABOLITE REPRESSION PROTEIN NMRA FAMILY MEMBER"/>
    <property type="match status" value="1"/>
</dbReference>
<dbReference type="Pfam" id="PF05368">
    <property type="entry name" value="NmrA"/>
    <property type="match status" value="1"/>
</dbReference>
<dbReference type="InterPro" id="IPR036291">
    <property type="entry name" value="NAD(P)-bd_dom_sf"/>
</dbReference>
<feature type="domain" description="NmrA-like" evidence="3">
    <location>
        <begin position="11"/>
        <end position="307"/>
    </location>
</feature>
<dbReference type="EMBL" id="JACAZE010000001">
    <property type="protein sequence ID" value="KAF7322758.1"/>
    <property type="molecule type" value="Genomic_DNA"/>
</dbReference>
<dbReference type="OrthoDB" id="2868448at2759"/>
<accession>A0A8H6WPX3</accession>
<evidence type="ECO:0000256" key="1">
    <source>
        <dbReference type="ARBA" id="ARBA00006328"/>
    </source>
</evidence>